<dbReference type="RefSeq" id="WP_309651007.1">
    <property type="nucleotide sequence ID" value="NZ_JARWAK010000001.1"/>
</dbReference>
<gene>
    <name evidence="3" type="ORF">QC818_01230</name>
</gene>
<keyword evidence="3" id="KW-0449">Lipoprotein</keyword>
<dbReference type="PROSITE" id="PS51257">
    <property type="entry name" value="PROKAR_LIPOPROTEIN"/>
    <property type="match status" value="1"/>
</dbReference>
<feature type="chain" id="PRO_5047100467" evidence="2">
    <location>
        <begin position="24"/>
        <end position="225"/>
    </location>
</feature>
<proteinExistence type="predicted"/>
<keyword evidence="2" id="KW-0732">Signal</keyword>
<dbReference type="InterPro" id="IPR039366">
    <property type="entry name" value="Pilotin"/>
</dbReference>
<feature type="compositionally biased region" description="Acidic residues" evidence="1">
    <location>
        <begin position="208"/>
        <end position="225"/>
    </location>
</feature>
<dbReference type="EMBL" id="JARWAK010000001">
    <property type="protein sequence ID" value="MDR5865410.1"/>
    <property type="molecule type" value="Genomic_DNA"/>
</dbReference>
<evidence type="ECO:0000256" key="2">
    <source>
        <dbReference type="SAM" id="SignalP"/>
    </source>
</evidence>
<feature type="region of interest" description="Disordered" evidence="1">
    <location>
        <begin position="26"/>
        <end position="59"/>
    </location>
</feature>
<comment type="caution">
    <text evidence="3">The sequence shown here is derived from an EMBL/GenBank/DDBJ whole genome shotgun (WGS) entry which is preliminary data.</text>
</comment>
<dbReference type="Proteomes" id="UP001264519">
    <property type="component" value="Unassembled WGS sequence"/>
</dbReference>
<evidence type="ECO:0000313" key="3">
    <source>
        <dbReference type="EMBL" id="MDR5865410.1"/>
    </source>
</evidence>
<protein>
    <submittedName>
        <fullName evidence="3">YbaY family lipoprotein</fullName>
    </submittedName>
</protein>
<feature type="signal peptide" evidence="2">
    <location>
        <begin position="1"/>
        <end position="23"/>
    </location>
</feature>
<evidence type="ECO:0000256" key="1">
    <source>
        <dbReference type="SAM" id="MobiDB-lite"/>
    </source>
</evidence>
<dbReference type="PANTHER" id="PTHR38013">
    <property type="entry name" value="GLYCOPROTEIN/POLYSACCHARIDE METABOLISM"/>
    <property type="match status" value="1"/>
</dbReference>
<sequence length="225" mass="23042">MKRHLFLAAALTGTLALAGCDQADDGEQNAPADTATQSEQADNATATRNDQAAGDAQAQGRTLEGMLEFAATDTPLPEDARVTVSLRDVALADAPATVIAETQVDAGGNAPAAFAIDYPLNQVDPGHAHALHAEVRDADGQLQWISPARHSVEVGPDADQGPITLVLEPVEGASALETADRAVDEAIERGTEAAGQAVEDAGETLAETADEAAESLEAAGEDGDR</sequence>
<keyword evidence="4" id="KW-1185">Reference proteome</keyword>
<accession>A0ABU1FXJ6</accession>
<dbReference type="Pfam" id="PF09619">
    <property type="entry name" value="YscW"/>
    <property type="match status" value="1"/>
</dbReference>
<dbReference type="PANTHER" id="PTHR38013:SF1">
    <property type="entry name" value="GLYCOPROTEIN_POLYSACCHARIDE METABOLISM"/>
    <property type="match status" value="1"/>
</dbReference>
<reference evidence="3 4" key="1">
    <citation type="submission" date="2023-04" db="EMBL/GenBank/DDBJ databases">
        <title>A long-awaited taxogenomic arrangement of the family Halomonadaceae.</title>
        <authorList>
            <person name="De La Haba R."/>
            <person name="Chuvochina M."/>
            <person name="Wittouck S."/>
            <person name="Arahal D.R."/>
            <person name="Sanchez-Porro C."/>
            <person name="Hugenholtz P."/>
            <person name="Ventosa A."/>
        </authorList>
    </citation>
    <scope>NUCLEOTIDE SEQUENCE [LARGE SCALE GENOMIC DNA]</scope>
    <source>
        <strain evidence="3 4">DSM 23530</strain>
    </source>
</reference>
<organism evidence="3 4">
    <name type="scientific">Halomonas koreensis</name>
    <dbReference type="NCBI Taxonomy" id="245385"/>
    <lineage>
        <taxon>Bacteria</taxon>
        <taxon>Pseudomonadati</taxon>
        <taxon>Pseudomonadota</taxon>
        <taxon>Gammaproteobacteria</taxon>
        <taxon>Oceanospirillales</taxon>
        <taxon>Halomonadaceae</taxon>
        <taxon>Halomonas</taxon>
    </lineage>
</organism>
<feature type="compositionally biased region" description="Polar residues" evidence="1">
    <location>
        <begin position="34"/>
        <end position="49"/>
    </location>
</feature>
<dbReference type="InterPro" id="IPR053196">
    <property type="entry name" value="Lipoprotein_YbaY-like"/>
</dbReference>
<feature type="region of interest" description="Disordered" evidence="1">
    <location>
        <begin position="191"/>
        <end position="225"/>
    </location>
</feature>
<feature type="compositionally biased region" description="Low complexity" evidence="1">
    <location>
        <begin position="50"/>
        <end position="59"/>
    </location>
</feature>
<evidence type="ECO:0000313" key="4">
    <source>
        <dbReference type="Proteomes" id="UP001264519"/>
    </source>
</evidence>
<name>A0ABU1FXJ6_9GAMM</name>